<dbReference type="Pfam" id="PF00475">
    <property type="entry name" value="IGPD"/>
    <property type="match status" value="1"/>
</dbReference>
<sequence length="195" mass="21517">MRSAQIERETAETQIAVSLNIDGSGTFGGSTGIGFFDHMMNLLACHGGMDIKLHVHGDLDVDTHHVLEDLAIVFGDALTKALGDKKGIRRYGMFYCPMDEALTRVVIDLSGRPYLVYDVELKVERIGAFETEMLREFLYALSVHGRMNLHVTNLYGVNAHHIVESVFKALGHALKEAVRIDGDETSVLSTKGVLE</sequence>
<dbReference type="InterPro" id="IPR020565">
    <property type="entry name" value="ImidazoleglycerP_deHydtase_CS"/>
</dbReference>
<keyword evidence="5" id="KW-0963">Cytoplasm</keyword>
<dbReference type="PANTHER" id="PTHR23133">
    <property type="entry name" value="IMIDAZOLEGLYCEROL-PHOSPHATE DEHYDRATASE HIS7"/>
    <property type="match status" value="1"/>
</dbReference>
<dbReference type="HAMAP" id="MF_00076">
    <property type="entry name" value="HisB"/>
    <property type="match status" value="1"/>
</dbReference>
<dbReference type="PROSITE" id="PS00954">
    <property type="entry name" value="IGP_DEHYDRATASE_1"/>
    <property type="match status" value="1"/>
</dbReference>
<dbReference type="CDD" id="cd07914">
    <property type="entry name" value="IGPD"/>
    <property type="match status" value="1"/>
</dbReference>
<dbReference type="NCBIfam" id="NF002114">
    <property type="entry name" value="PRK00951.2-4"/>
    <property type="match status" value="1"/>
</dbReference>
<keyword evidence="8" id="KW-1185">Reference proteome</keyword>
<evidence type="ECO:0000313" key="7">
    <source>
        <dbReference type="EMBL" id="MCQ5343299.1"/>
    </source>
</evidence>
<dbReference type="InterPro" id="IPR038494">
    <property type="entry name" value="IGPD_sf"/>
</dbReference>
<dbReference type="PANTHER" id="PTHR23133:SF2">
    <property type="entry name" value="IMIDAZOLEGLYCEROL-PHOSPHATE DEHYDRATASE"/>
    <property type="match status" value="1"/>
</dbReference>
<keyword evidence="4 5" id="KW-0456">Lyase</keyword>
<dbReference type="GO" id="GO:0004424">
    <property type="term" value="F:imidazoleglycerol-phosphate dehydratase activity"/>
    <property type="evidence" value="ECO:0007669"/>
    <property type="project" value="UniProtKB-EC"/>
</dbReference>
<dbReference type="Proteomes" id="UP001206692">
    <property type="component" value="Unassembled WGS sequence"/>
</dbReference>
<comment type="catalytic activity">
    <reaction evidence="5 6">
        <text>D-erythro-1-(imidazol-4-yl)glycerol 3-phosphate = 3-(imidazol-4-yl)-2-oxopropyl phosphate + H2O</text>
        <dbReference type="Rhea" id="RHEA:11040"/>
        <dbReference type="ChEBI" id="CHEBI:15377"/>
        <dbReference type="ChEBI" id="CHEBI:57766"/>
        <dbReference type="ChEBI" id="CHEBI:58278"/>
        <dbReference type="EC" id="4.2.1.19"/>
    </reaction>
</comment>
<dbReference type="EC" id="4.2.1.19" evidence="5 6"/>
<evidence type="ECO:0000313" key="8">
    <source>
        <dbReference type="Proteomes" id="UP001206692"/>
    </source>
</evidence>
<dbReference type="RefSeq" id="WP_062411881.1">
    <property type="nucleotide sequence ID" value="NZ_JAJCIO010000021.1"/>
</dbReference>
<name>A0ABT1SU15_9FIRM</name>
<dbReference type="Gene3D" id="3.30.230.40">
    <property type="entry name" value="Imidazole glycerol phosphate dehydratase, domain 1"/>
    <property type="match status" value="2"/>
</dbReference>
<reference evidence="7 8" key="1">
    <citation type="submission" date="2022-06" db="EMBL/GenBank/DDBJ databases">
        <title>Isolation of gut microbiota from human fecal samples.</title>
        <authorList>
            <person name="Pamer E.G."/>
            <person name="Barat B."/>
            <person name="Waligurski E."/>
            <person name="Medina S."/>
            <person name="Paddock L."/>
            <person name="Mostad J."/>
        </authorList>
    </citation>
    <scope>NUCLEOTIDE SEQUENCE [LARGE SCALE GENOMIC DNA]</scope>
    <source>
        <strain evidence="7 8">DFI.1.1</strain>
    </source>
</reference>
<gene>
    <name evidence="5 7" type="primary">hisB</name>
    <name evidence="7" type="ORF">NE675_09750</name>
</gene>
<evidence type="ECO:0000256" key="4">
    <source>
        <dbReference type="ARBA" id="ARBA00023239"/>
    </source>
</evidence>
<proteinExistence type="inferred from homology"/>
<evidence type="ECO:0000256" key="2">
    <source>
        <dbReference type="ARBA" id="ARBA00022605"/>
    </source>
</evidence>
<comment type="caution">
    <text evidence="7">The sequence shown here is derived from an EMBL/GenBank/DDBJ whole genome shotgun (WGS) entry which is preliminary data.</text>
</comment>
<accession>A0ABT1SU15</accession>
<dbReference type="InterPro" id="IPR020568">
    <property type="entry name" value="Ribosomal_Su5_D2-typ_SF"/>
</dbReference>
<organism evidence="7 8">
    <name type="scientific">Megasphaera massiliensis</name>
    <dbReference type="NCBI Taxonomy" id="1232428"/>
    <lineage>
        <taxon>Bacteria</taxon>
        <taxon>Bacillati</taxon>
        <taxon>Bacillota</taxon>
        <taxon>Negativicutes</taxon>
        <taxon>Veillonellales</taxon>
        <taxon>Veillonellaceae</taxon>
        <taxon>Megasphaera</taxon>
    </lineage>
</organism>
<keyword evidence="2 5" id="KW-0028">Amino-acid biosynthesis</keyword>
<evidence type="ECO:0000256" key="6">
    <source>
        <dbReference type="RuleBase" id="RU000599"/>
    </source>
</evidence>
<dbReference type="SUPFAM" id="SSF54211">
    <property type="entry name" value="Ribosomal protein S5 domain 2-like"/>
    <property type="match status" value="2"/>
</dbReference>
<dbReference type="PROSITE" id="PS00955">
    <property type="entry name" value="IGP_DEHYDRATASE_2"/>
    <property type="match status" value="1"/>
</dbReference>
<dbReference type="InterPro" id="IPR000807">
    <property type="entry name" value="ImidazoleglycerolP_deHydtase"/>
</dbReference>
<dbReference type="EMBL" id="JANGEW010000019">
    <property type="protein sequence ID" value="MCQ5343299.1"/>
    <property type="molecule type" value="Genomic_DNA"/>
</dbReference>
<evidence type="ECO:0000256" key="1">
    <source>
        <dbReference type="ARBA" id="ARBA00005047"/>
    </source>
</evidence>
<comment type="subcellular location">
    <subcellularLocation>
        <location evidence="5 6">Cytoplasm</location>
    </subcellularLocation>
</comment>
<comment type="pathway">
    <text evidence="1 5 6">Amino-acid biosynthesis; L-histidine biosynthesis; L-histidine from 5-phospho-alpha-D-ribose 1-diphosphate: step 6/9.</text>
</comment>
<evidence type="ECO:0000256" key="5">
    <source>
        <dbReference type="HAMAP-Rule" id="MF_00076"/>
    </source>
</evidence>
<comment type="similarity">
    <text evidence="5 6">Belongs to the imidazoleglycerol-phosphate dehydratase family.</text>
</comment>
<evidence type="ECO:0000256" key="3">
    <source>
        <dbReference type="ARBA" id="ARBA00023102"/>
    </source>
</evidence>
<dbReference type="NCBIfam" id="NF002111">
    <property type="entry name" value="PRK00951.2-1"/>
    <property type="match status" value="1"/>
</dbReference>
<protein>
    <recommendedName>
        <fullName evidence="5 6">Imidazoleglycerol-phosphate dehydratase</fullName>
        <shortName evidence="5">IGPD</shortName>
        <ecNumber evidence="5 6">4.2.1.19</ecNumber>
    </recommendedName>
</protein>
<keyword evidence="3 5" id="KW-0368">Histidine biosynthesis</keyword>